<organism evidence="2">
    <name type="scientific">uncultured Gemmatimonadota bacterium</name>
    <dbReference type="NCBI Taxonomy" id="203437"/>
    <lineage>
        <taxon>Bacteria</taxon>
        <taxon>Pseudomonadati</taxon>
        <taxon>Gemmatimonadota</taxon>
        <taxon>environmental samples</taxon>
    </lineage>
</organism>
<name>A0A6J4MQF1_9BACT</name>
<protein>
    <submittedName>
        <fullName evidence="2">Uncharacterized protein</fullName>
    </submittedName>
</protein>
<proteinExistence type="predicted"/>
<reference evidence="2" key="1">
    <citation type="submission" date="2020-02" db="EMBL/GenBank/DDBJ databases">
        <authorList>
            <person name="Meier V. D."/>
        </authorList>
    </citation>
    <scope>NUCLEOTIDE SEQUENCE</scope>
    <source>
        <strain evidence="2">AVDCRST_MAG89</strain>
    </source>
</reference>
<feature type="compositionally biased region" description="Gly residues" evidence="1">
    <location>
        <begin position="103"/>
        <end position="113"/>
    </location>
</feature>
<feature type="compositionally biased region" description="Low complexity" evidence="1">
    <location>
        <begin position="61"/>
        <end position="85"/>
    </location>
</feature>
<accession>A0A6J4MQF1</accession>
<feature type="region of interest" description="Disordered" evidence="1">
    <location>
        <begin position="45"/>
        <end position="124"/>
    </location>
</feature>
<evidence type="ECO:0000256" key="1">
    <source>
        <dbReference type="SAM" id="MobiDB-lite"/>
    </source>
</evidence>
<dbReference type="EMBL" id="CADCTV010000825">
    <property type="protein sequence ID" value="CAA9363551.1"/>
    <property type="molecule type" value="Genomic_DNA"/>
</dbReference>
<feature type="non-terminal residue" evidence="2">
    <location>
        <position position="124"/>
    </location>
</feature>
<dbReference type="AlphaFoldDB" id="A0A6J4MQF1"/>
<evidence type="ECO:0000313" key="2">
    <source>
        <dbReference type="EMBL" id="CAA9363551.1"/>
    </source>
</evidence>
<sequence length="124" mass="12536">GICLRSRTRCEPATEADYGTARIHRCEGSGLEGLGRSALAGLYGVAGKGRAPGAPDSRLHAGAPAEPRAAPADRGARAGARLGVLRVRRRKAPPDSAPAQLGRGIGSGAGGPVRPGQSRTRPAL</sequence>
<feature type="non-terminal residue" evidence="2">
    <location>
        <position position="1"/>
    </location>
</feature>
<gene>
    <name evidence="2" type="ORF">AVDCRST_MAG89-3918</name>
</gene>